<feature type="coiled-coil region" evidence="7">
    <location>
        <begin position="142"/>
        <end position="217"/>
    </location>
</feature>
<dbReference type="GO" id="GO:0005509">
    <property type="term" value="F:calcium ion binding"/>
    <property type="evidence" value="ECO:0007669"/>
    <property type="project" value="InterPro"/>
</dbReference>
<dbReference type="SMART" id="SM00054">
    <property type="entry name" value="EFh"/>
    <property type="match status" value="2"/>
</dbReference>
<evidence type="ECO:0000256" key="2">
    <source>
        <dbReference type="ARBA" id="ARBA00022490"/>
    </source>
</evidence>
<dbReference type="PROSITE" id="PS51417">
    <property type="entry name" value="ARF"/>
    <property type="match status" value="1"/>
</dbReference>
<dbReference type="SUPFAM" id="SSF47473">
    <property type="entry name" value="EF-hand"/>
    <property type="match status" value="1"/>
</dbReference>
<feature type="domain" description="EF-hand" evidence="9">
    <location>
        <begin position="34"/>
        <end position="69"/>
    </location>
</feature>
<keyword evidence="2" id="KW-0963">Cytoplasm</keyword>
<keyword evidence="11" id="KW-1185">Reference proteome</keyword>
<keyword evidence="3" id="KW-0547">Nucleotide-binding</keyword>
<dbReference type="InterPro" id="IPR027417">
    <property type="entry name" value="P-loop_NTPase"/>
</dbReference>
<sequence length="825" mass="94583">MSAQLQHFFKTCDQEGARSVDREAFRDLCSRLNIATEDADVIFEDLDHDRDGRISFTDFSRGFSNFVSTAEICEVNSIQDKEPEIVSGDSDEATKHHVWTTLTSEAERVGKKNSDEGKLKWLLNELQMSEQRHLVPYLESAVEELLGNLHQLQEEKTRLEETWRREKLEHEKHLKRMEEELDNQVKEAELKMRLKAQEQVEDERKTLQSRMDSELDKLQSHLVLMEKVYSWLRTQPTEQRDVRLDEVRTKLDEAVHENRQLRMSLLDTQTSIALMRSELLQLRTMYEEKCRELSSERERILEVLQEQDHLSRQLNLLHDANKRLLDSHDALRNNVEIPSKQGHGNLYRCKSGSVIGDYLDPAYSYDIMGRFQDEENDEDNESCVQRRPKSMDNTYAYPIRRRPKPKDRQLAQQSLNHSDSGVSTVRDSGEVDENWDISPRCAVDSDDDYAEIDQNAINRRDRLRRDSGQSRASRPASMPPPISETLAKIECYREREARELKSSNSQDSLLPGDTLPRKKISEIKKQLGIEDKPASWNRSWSPNPPLQCSTPKDRLAEQSYAPTPMPRASKINCIYESIDSVESLPDNSAQSELNNNSLEVEELYEPSGPPEKTFKVIFVGDAGVGKSSFALRISKGVFVRHMSSTLGLDFLNRNLRVDGKNVSVQLWDTAGQERFRSITKTYFRKADGVMLLYDCTCEQSFLNVRQWVEDIDEACFYSMMAEKTSSNTKSSIQRIPLMIVANKIDLREMATKTGTTCIKTEQGESLAKDCDTIFMEGSAKDGSNVLHALANLVRSMITRQDLQLSGSTMQLCEAKPKKSMCCGGK</sequence>
<dbReference type="AlphaFoldDB" id="A0A8X6PVE2"/>
<dbReference type="InterPro" id="IPR018247">
    <property type="entry name" value="EF_Hand_1_Ca_BS"/>
</dbReference>
<evidence type="ECO:0000256" key="7">
    <source>
        <dbReference type="SAM" id="Coils"/>
    </source>
</evidence>
<dbReference type="PROSITE" id="PS50222">
    <property type="entry name" value="EF_HAND_2"/>
    <property type="match status" value="1"/>
</dbReference>
<dbReference type="InterPro" id="IPR002048">
    <property type="entry name" value="EF_hand_dom"/>
</dbReference>
<name>A0A8X6PVE2_NEPPI</name>
<dbReference type="CDD" id="cd00154">
    <property type="entry name" value="Rab"/>
    <property type="match status" value="1"/>
</dbReference>
<gene>
    <name evidence="10" type="primary">RASEF</name>
    <name evidence="10" type="ORF">NPIL_337561</name>
</gene>
<dbReference type="GO" id="GO:0005737">
    <property type="term" value="C:cytoplasm"/>
    <property type="evidence" value="ECO:0007669"/>
    <property type="project" value="UniProtKB-SubCell"/>
</dbReference>
<evidence type="ECO:0000256" key="3">
    <source>
        <dbReference type="ARBA" id="ARBA00022741"/>
    </source>
</evidence>
<feature type="compositionally biased region" description="Polar residues" evidence="8">
    <location>
        <begin position="410"/>
        <end position="426"/>
    </location>
</feature>
<dbReference type="GO" id="GO:0005525">
    <property type="term" value="F:GTP binding"/>
    <property type="evidence" value="ECO:0007669"/>
    <property type="project" value="UniProtKB-KW"/>
</dbReference>
<dbReference type="InterPro" id="IPR050227">
    <property type="entry name" value="Rab"/>
</dbReference>
<dbReference type="InterPro" id="IPR001806">
    <property type="entry name" value="Small_GTPase"/>
</dbReference>
<feature type="compositionally biased region" description="Basic and acidic residues" evidence="8">
    <location>
        <begin position="490"/>
        <end position="501"/>
    </location>
</feature>
<dbReference type="GO" id="GO:0003924">
    <property type="term" value="F:GTPase activity"/>
    <property type="evidence" value="ECO:0007669"/>
    <property type="project" value="InterPro"/>
</dbReference>
<reference evidence="10" key="1">
    <citation type="submission" date="2020-08" db="EMBL/GenBank/DDBJ databases">
        <title>Multicomponent nature underlies the extraordinary mechanical properties of spider dragline silk.</title>
        <authorList>
            <person name="Kono N."/>
            <person name="Nakamura H."/>
            <person name="Mori M."/>
            <person name="Yoshida Y."/>
            <person name="Ohtoshi R."/>
            <person name="Malay A.D."/>
            <person name="Moran D.A.P."/>
            <person name="Tomita M."/>
            <person name="Numata K."/>
            <person name="Arakawa K."/>
        </authorList>
    </citation>
    <scope>NUCLEOTIDE SEQUENCE</scope>
</reference>
<dbReference type="PROSITE" id="PS51421">
    <property type="entry name" value="RAS"/>
    <property type="match status" value="1"/>
</dbReference>
<dbReference type="SUPFAM" id="SSF52540">
    <property type="entry name" value="P-loop containing nucleoside triphosphate hydrolases"/>
    <property type="match status" value="1"/>
</dbReference>
<comment type="subcellular location">
    <subcellularLocation>
        <location evidence="1">Cytoplasm</location>
    </subcellularLocation>
</comment>
<comment type="caution">
    <text evidence="10">The sequence shown here is derived from an EMBL/GenBank/DDBJ whole genome shotgun (WGS) entry which is preliminary data.</text>
</comment>
<dbReference type="InterPro" id="IPR011992">
    <property type="entry name" value="EF-hand-dom_pair"/>
</dbReference>
<dbReference type="PROSITE" id="PS51419">
    <property type="entry name" value="RAB"/>
    <property type="match status" value="1"/>
</dbReference>
<dbReference type="PROSITE" id="PS00018">
    <property type="entry name" value="EF_HAND_1"/>
    <property type="match status" value="1"/>
</dbReference>
<feature type="compositionally biased region" description="Basic and acidic residues" evidence="8">
    <location>
        <begin position="458"/>
        <end position="468"/>
    </location>
</feature>
<dbReference type="Proteomes" id="UP000887013">
    <property type="component" value="Unassembled WGS sequence"/>
</dbReference>
<dbReference type="Gene3D" id="1.10.238.10">
    <property type="entry name" value="EF-hand"/>
    <property type="match status" value="1"/>
</dbReference>
<keyword evidence="5 7" id="KW-0175">Coiled coil</keyword>
<evidence type="ECO:0000256" key="1">
    <source>
        <dbReference type="ARBA" id="ARBA00004496"/>
    </source>
</evidence>
<evidence type="ECO:0000256" key="6">
    <source>
        <dbReference type="ARBA" id="ARBA00023134"/>
    </source>
</evidence>
<evidence type="ECO:0000259" key="9">
    <source>
        <dbReference type="PROSITE" id="PS50222"/>
    </source>
</evidence>
<dbReference type="OrthoDB" id="6420547at2759"/>
<keyword evidence="4" id="KW-0106">Calcium</keyword>
<evidence type="ECO:0000256" key="5">
    <source>
        <dbReference type="ARBA" id="ARBA00023054"/>
    </source>
</evidence>
<dbReference type="Gene3D" id="3.40.50.300">
    <property type="entry name" value="P-loop containing nucleotide triphosphate hydrolases"/>
    <property type="match status" value="1"/>
</dbReference>
<dbReference type="PROSITE" id="PS51420">
    <property type="entry name" value="RHO"/>
    <property type="match status" value="1"/>
</dbReference>
<dbReference type="PRINTS" id="PR00449">
    <property type="entry name" value="RASTRNSFRMNG"/>
</dbReference>
<feature type="region of interest" description="Disordered" evidence="8">
    <location>
        <begin position="372"/>
        <end position="517"/>
    </location>
</feature>
<dbReference type="Pfam" id="PF00071">
    <property type="entry name" value="Ras"/>
    <property type="match status" value="1"/>
</dbReference>
<dbReference type="SMART" id="SM00174">
    <property type="entry name" value="RHO"/>
    <property type="match status" value="1"/>
</dbReference>
<keyword evidence="6" id="KW-0342">GTP-binding</keyword>
<protein>
    <submittedName>
        <fullName evidence="10">Ras and EF-hand domain-containing protein</fullName>
    </submittedName>
</protein>
<evidence type="ECO:0000313" key="11">
    <source>
        <dbReference type="Proteomes" id="UP000887013"/>
    </source>
</evidence>
<dbReference type="InterPro" id="IPR005225">
    <property type="entry name" value="Small_GTP-bd"/>
</dbReference>
<dbReference type="PANTHER" id="PTHR47977">
    <property type="entry name" value="RAS-RELATED PROTEIN RAB"/>
    <property type="match status" value="1"/>
</dbReference>
<evidence type="ECO:0000256" key="4">
    <source>
        <dbReference type="ARBA" id="ARBA00022837"/>
    </source>
</evidence>
<accession>A0A8X6PVE2</accession>
<evidence type="ECO:0000313" key="10">
    <source>
        <dbReference type="EMBL" id="GFT91802.1"/>
    </source>
</evidence>
<organism evidence="10 11">
    <name type="scientific">Nephila pilipes</name>
    <name type="common">Giant wood spider</name>
    <name type="synonym">Nephila maculata</name>
    <dbReference type="NCBI Taxonomy" id="299642"/>
    <lineage>
        <taxon>Eukaryota</taxon>
        <taxon>Metazoa</taxon>
        <taxon>Ecdysozoa</taxon>
        <taxon>Arthropoda</taxon>
        <taxon>Chelicerata</taxon>
        <taxon>Arachnida</taxon>
        <taxon>Araneae</taxon>
        <taxon>Araneomorphae</taxon>
        <taxon>Entelegynae</taxon>
        <taxon>Araneoidea</taxon>
        <taxon>Nephilidae</taxon>
        <taxon>Nephila</taxon>
    </lineage>
</organism>
<dbReference type="SMART" id="SM00173">
    <property type="entry name" value="RAS"/>
    <property type="match status" value="1"/>
</dbReference>
<proteinExistence type="predicted"/>
<dbReference type="NCBIfam" id="TIGR00231">
    <property type="entry name" value="small_GTP"/>
    <property type="match status" value="1"/>
</dbReference>
<evidence type="ECO:0000256" key="8">
    <source>
        <dbReference type="SAM" id="MobiDB-lite"/>
    </source>
</evidence>
<dbReference type="FunFam" id="3.40.50.300:FF:001348">
    <property type="entry name" value="Ras and EF-hand domain-containing protein"/>
    <property type="match status" value="1"/>
</dbReference>
<dbReference type="SMART" id="SM00175">
    <property type="entry name" value="RAB"/>
    <property type="match status" value="1"/>
</dbReference>
<dbReference type="Pfam" id="PF13499">
    <property type="entry name" value="EF-hand_7"/>
    <property type="match status" value="1"/>
</dbReference>
<dbReference type="EMBL" id="BMAW01120975">
    <property type="protein sequence ID" value="GFT91802.1"/>
    <property type="molecule type" value="Genomic_DNA"/>
</dbReference>